<comment type="caution">
    <text evidence="1">The sequence shown here is derived from an EMBL/GenBank/DDBJ whole genome shotgun (WGS) entry which is preliminary data.</text>
</comment>
<accession>A8S493</accession>
<gene>
    <name evidence="1" type="ORF">CLOBOL_06858</name>
</gene>
<dbReference type="PaxDb" id="411902-CLOBOL_06858"/>
<name>A8S493_ENTBW</name>
<evidence type="ECO:0000313" key="1">
    <source>
        <dbReference type="EMBL" id="EDP12897.1"/>
    </source>
</evidence>
<organism evidence="1 2">
    <name type="scientific">Enterocloster bolteae (strain ATCC BAA-613 / DSM 15670 / CCUG 46953 / JCM 12243 / WAL 16351)</name>
    <name type="common">Clostridium bolteae</name>
    <dbReference type="NCBI Taxonomy" id="411902"/>
    <lineage>
        <taxon>Bacteria</taxon>
        <taxon>Bacillati</taxon>
        <taxon>Bacillota</taxon>
        <taxon>Clostridia</taxon>
        <taxon>Lachnospirales</taxon>
        <taxon>Lachnospiraceae</taxon>
        <taxon>Enterocloster</taxon>
    </lineage>
</organism>
<reference evidence="1 2" key="2">
    <citation type="submission" date="2007-09" db="EMBL/GenBank/DDBJ databases">
        <title>Draft genome sequence of Clostridium bolteae (ATCC BAA-613).</title>
        <authorList>
            <person name="Sudarsanam P."/>
            <person name="Ley R."/>
            <person name="Guruge J."/>
            <person name="Turnbaugh P.J."/>
            <person name="Mahowald M."/>
            <person name="Liep D."/>
            <person name="Gordon J."/>
        </authorList>
    </citation>
    <scope>NUCLEOTIDE SEQUENCE [LARGE SCALE GENOMIC DNA]</scope>
    <source>
        <strain evidence="2">ATCC BAA-613 / DSM 15670 / CCUG 46953 / JCM 12243 / WAL 16351</strain>
    </source>
</reference>
<proteinExistence type="predicted"/>
<evidence type="ECO:0000313" key="2">
    <source>
        <dbReference type="Proteomes" id="UP000005396"/>
    </source>
</evidence>
<dbReference type="AlphaFoldDB" id="A8S493"/>
<sequence length="38" mass="4544">MAENVLGPCLMVWLILMDCQFMDIFHPFTSENDRKKNR</sequence>
<reference evidence="1 2" key="1">
    <citation type="submission" date="2007-08" db="EMBL/GenBank/DDBJ databases">
        <authorList>
            <person name="Fulton L."/>
            <person name="Clifton S."/>
            <person name="Fulton B."/>
            <person name="Xu J."/>
            <person name="Minx P."/>
            <person name="Pepin K.H."/>
            <person name="Johnson M."/>
            <person name="Thiruvilangam P."/>
            <person name="Bhonagiri V."/>
            <person name="Nash W.E."/>
            <person name="Mardis E.R."/>
            <person name="Wilson R.K."/>
        </authorList>
    </citation>
    <scope>NUCLEOTIDE SEQUENCE [LARGE SCALE GENOMIC DNA]</scope>
    <source>
        <strain evidence="2">ATCC BAA-613 / DSM 15670 / CCUG 46953 / JCM 12243 / WAL 16351</strain>
    </source>
</reference>
<dbReference type="EMBL" id="ABCC02000061">
    <property type="protein sequence ID" value="EDP12897.1"/>
    <property type="molecule type" value="Genomic_DNA"/>
</dbReference>
<protein>
    <submittedName>
        <fullName evidence="1">Uncharacterized protein</fullName>
    </submittedName>
</protein>
<dbReference type="Proteomes" id="UP000005396">
    <property type="component" value="Unassembled WGS sequence"/>
</dbReference>
<dbReference type="HOGENOM" id="CLU_3326518_0_0_9"/>